<dbReference type="InterPro" id="IPR022622">
    <property type="entry name" value="DUF3492"/>
</dbReference>
<dbReference type="InterPro" id="IPR047691">
    <property type="entry name" value="PelF-like"/>
</dbReference>
<protein>
    <recommendedName>
        <fullName evidence="1">D-inositol 3-phosphate glycosyltransferase</fullName>
    </recommendedName>
</protein>
<dbReference type="SUPFAM" id="SSF53756">
    <property type="entry name" value="UDP-Glycosyltransferase/glycogen phosphorylase"/>
    <property type="match status" value="1"/>
</dbReference>
<keyword evidence="4" id="KW-1185">Reference proteome</keyword>
<gene>
    <name evidence="3" type="primary">pelF</name>
    <name evidence="3" type="ORF">ABZ508_31715</name>
</gene>
<dbReference type="EMBL" id="JBEXZR010000045">
    <property type="protein sequence ID" value="MEU0711940.1"/>
    <property type="molecule type" value="Genomic_DNA"/>
</dbReference>
<dbReference type="PANTHER" id="PTHR12526:SF636">
    <property type="entry name" value="BLL3647 PROTEIN"/>
    <property type="match status" value="1"/>
</dbReference>
<dbReference type="PANTHER" id="PTHR12526">
    <property type="entry name" value="GLYCOSYLTRANSFERASE"/>
    <property type="match status" value="1"/>
</dbReference>
<sequence length="595" mass="62264">MHVTHPTPRTGAAHVTLLTEGTYPHSHGGVSVWCDQLVNGMPDIDFAVMAVTGTGREPLVWKVPPHVAEPVSVPMWGPTPPGAPPGGRRGRRLMASYERFLTALLDPAQEDLFGPALHELAHAARDGLLSPALRGDRAVSVLTGVWNRPGLTVREARPSLHDAVTATNLLEHALRPLAADPPRRGVAHAVSGGIAALPGLAAHQLHGVPLLLTEHGVYLRERYLGYRGAPYRWPVKAVMLGFFRLLAGETYRRAALITPGNRYNRLWEEQGGADPALIRTVYNGVDPAAFPAAGPEPERPTLSWAGRVDPIKDLETLIRAFALVRERIPGAALRLFGGTPRGGEAYRERCEELARSLGHGDAVTFEGRVDDIRDAYAAGNVVVLSSISEGFPFTLIEAMSCGRATVSTDVGGVREAVGTAGLVVPPRDPGAMAAAALELLTDAPRRAAMGEAARLRVIEQFTLRQTVETFRSIYVELSAHSPAERLPAHGPAGLSAYAPAEGRPACSPAEGASMYAPAEGFSACAPAGRGSAHAPAALAHVPDEGASAHAAAGGPCAHRAAEGPCGHCATVAPGDLAPRPASAPASLAGPRSVAG</sequence>
<proteinExistence type="predicted"/>
<dbReference type="Proteomes" id="UP001550378">
    <property type="component" value="Unassembled WGS sequence"/>
</dbReference>
<organism evidence="3 4">
    <name type="scientific">Streptomyces lavendulocolor</name>
    <dbReference type="NCBI Taxonomy" id="67316"/>
    <lineage>
        <taxon>Bacteria</taxon>
        <taxon>Bacillati</taxon>
        <taxon>Actinomycetota</taxon>
        <taxon>Actinomycetes</taxon>
        <taxon>Kitasatosporales</taxon>
        <taxon>Streptomycetaceae</taxon>
        <taxon>Streptomyces</taxon>
    </lineage>
</organism>
<evidence type="ECO:0000259" key="2">
    <source>
        <dbReference type="Pfam" id="PF11997"/>
    </source>
</evidence>
<name>A0ABV2WF09_9ACTN</name>
<evidence type="ECO:0000256" key="1">
    <source>
        <dbReference type="ARBA" id="ARBA00021292"/>
    </source>
</evidence>
<reference evidence="3 4" key="1">
    <citation type="submission" date="2024-06" db="EMBL/GenBank/DDBJ databases">
        <title>The Natural Products Discovery Center: Release of the First 8490 Sequenced Strains for Exploring Actinobacteria Biosynthetic Diversity.</title>
        <authorList>
            <person name="Kalkreuter E."/>
            <person name="Kautsar S.A."/>
            <person name="Yang D."/>
            <person name="Bader C.D."/>
            <person name="Teijaro C.N."/>
            <person name="Fluegel L."/>
            <person name="Davis C.M."/>
            <person name="Simpson J.R."/>
            <person name="Lauterbach L."/>
            <person name="Steele A.D."/>
            <person name="Gui C."/>
            <person name="Meng S."/>
            <person name="Li G."/>
            <person name="Viehrig K."/>
            <person name="Ye F."/>
            <person name="Su P."/>
            <person name="Kiefer A.F."/>
            <person name="Nichols A."/>
            <person name="Cepeda A.J."/>
            <person name="Yan W."/>
            <person name="Fan B."/>
            <person name="Jiang Y."/>
            <person name="Adhikari A."/>
            <person name="Zheng C.-J."/>
            <person name="Schuster L."/>
            <person name="Cowan T.M."/>
            <person name="Smanski M.J."/>
            <person name="Chevrette M.G."/>
            <person name="De Carvalho L.P.S."/>
            <person name="Shen B."/>
        </authorList>
    </citation>
    <scope>NUCLEOTIDE SEQUENCE [LARGE SCALE GENOMIC DNA]</scope>
    <source>
        <strain evidence="3 4">NPDC006337</strain>
    </source>
</reference>
<dbReference type="Pfam" id="PF11997">
    <property type="entry name" value="DUF3492"/>
    <property type="match status" value="1"/>
</dbReference>
<dbReference type="Gene3D" id="3.40.50.2000">
    <property type="entry name" value="Glycogen Phosphorylase B"/>
    <property type="match status" value="2"/>
</dbReference>
<feature type="domain" description="DUF3492" evidence="2">
    <location>
        <begin position="14"/>
        <end position="275"/>
    </location>
</feature>
<evidence type="ECO:0000313" key="4">
    <source>
        <dbReference type="Proteomes" id="UP001550378"/>
    </source>
</evidence>
<dbReference type="RefSeq" id="WP_359658236.1">
    <property type="nucleotide sequence ID" value="NZ_JBEXZP010000296.1"/>
</dbReference>
<dbReference type="NCBIfam" id="NF038011">
    <property type="entry name" value="PelF"/>
    <property type="match status" value="1"/>
</dbReference>
<accession>A0ABV2WF09</accession>
<dbReference type="Pfam" id="PF13692">
    <property type="entry name" value="Glyco_trans_1_4"/>
    <property type="match status" value="1"/>
</dbReference>
<comment type="caution">
    <text evidence="3">The sequence shown here is derived from an EMBL/GenBank/DDBJ whole genome shotgun (WGS) entry which is preliminary data.</text>
</comment>
<evidence type="ECO:0000313" key="3">
    <source>
        <dbReference type="EMBL" id="MEU0711940.1"/>
    </source>
</evidence>